<accession>A0A392P948</accession>
<sequence>SGIIHFNANSSVPLFKLPDCRSTSLVATKQNNESKCVKHAFGDTLQSDLETRKRVIIIGAGPAGLTAARHLNRQGFTVTVLEARNRIGGRVFTDHSSLSVPVDLGASIITGVEADVATERRPDPSSLVCAQLGLELSVLNSDCPLYDTVTGQKVPADMDEALEAEYNSLLDDMVLVVARKGEQAMKMSLEDGLEYALKIRRTGHSKGSEETKQSNSADRPFDSKRDGAMEQNFDEILDPRERRVMDWHFAHLEYGCAALLKEVSLPYWNQDDVYG</sequence>
<organism evidence="4 5">
    <name type="scientific">Trifolium medium</name>
    <dbReference type="NCBI Taxonomy" id="97028"/>
    <lineage>
        <taxon>Eukaryota</taxon>
        <taxon>Viridiplantae</taxon>
        <taxon>Streptophyta</taxon>
        <taxon>Embryophyta</taxon>
        <taxon>Tracheophyta</taxon>
        <taxon>Spermatophyta</taxon>
        <taxon>Magnoliopsida</taxon>
        <taxon>eudicotyledons</taxon>
        <taxon>Gunneridae</taxon>
        <taxon>Pentapetalae</taxon>
        <taxon>rosids</taxon>
        <taxon>fabids</taxon>
        <taxon>Fabales</taxon>
        <taxon>Fabaceae</taxon>
        <taxon>Papilionoideae</taxon>
        <taxon>50 kb inversion clade</taxon>
        <taxon>NPAAA clade</taxon>
        <taxon>Hologalegina</taxon>
        <taxon>IRL clade</taxon>
        <taxon>Trifolieae</taxon>
        <taxon>Trifolium</taxon>
    </lineage>
</organism>
<dbReference type="PANTHER" id="PTHR10742">
    <property type="entry name" value="FLAVIN MONOAMINE OXIDASE"/>
    <property type="match status" value="1"/>
</dbReference>
<keyword evidence="4" id="KW-0489">Methyltransferase</keyword>
<dbReference type="InterPro" id="IPR036188">
    <property type="entry name" value="FAD/NAD-bd_sf"/>
</dbReference>
<dbReference type="AlphaFoldDB" id="A0A392P948"/>
<dbReference type="Proteomes" id="UP000265520">
    <property type="component" value="Unassembled WGS sequence"/>
</dbReference>
<evidence type="ECO:0000313" key="4">
    <source>
        <dbReference type="EMBL" id="MCI08603.1"/>
    </source>
</evidence>
<feature type="region of interest" description="Disordered" evidence="2">
    <location>
        <begin position="204"/>
        <end position="229"/>
    </location>
</feature>
<comment type="similarity">
    <text evidence="1">Belongs to the flavin monoamine oxidase family.</text>
</comment>
<evidence type="ECO:0000256" key="1">
    <source>
        <dbReference type="ARBA" id="ARBA00005995"/>
    </source>
</evidence>
<dbReference type="InterPro" id="IPR050281">
    <property type="entry name" value="Flavin_monoamine_oxidase"/>
</dbReference>
<feature type="domain" description="Amine oxidase" evidence="3">
    <location>
        <begin position="63"/>
        <end position="264"/>
    </location>
</feature>
<dbReference type="SUPFAM" id="SSF51905">
    <property type="entry name" value="FAD/NAD(P)-binding domain"/>
    <property type="match status" value="1"/>
</dbReference>
<keyword evidence="5" id="KW-1185">Reference proteome</keyword>
<dbReference type="InterPro" id="IPR002937">
    <property type="entry name" value="Amino_oxidase"/>
</dbReference>
<feature type="compositionally biased region" description="Basic and acidic residues" evidence="2">
    <location>
        <begin position="219"/>
        <end position="228"/>
    </location>
</feature>
<dbReference type="Pfam" id="PF01593">
    <property type="entry name" value="Amino_oxidase"/>
    <property type="match status" value="1"/>
</dbReference>
<dbReference type="GO" id="GO:0032259">
    <property type="term" value="P:methylation"/>
    <property type="evidence" value="ECO:0007669"/>
    <property type="project" value="UniProtKB-KW"/>
</dbReference>
<name>A0A392P948_9FABA</name>
<dbReference type="Gene3D" id="3.50.50.60">
    <property type="entry name" value="FAD/NAD(P)-binding domain"/>
    <property type="match status" value="1"/>
</dbReference>
<dbReference type="PRINTS" id="PR00419">
    <property type="entry name" value="ADXRDTASE"/>
</dbReference>
<dbReference type="GO" id="GO:0008168">
    <property type="term" value="F:methyltransferase activity"/>
    <property type="evidence" value="ECO:0007669"/>
    <property type="project" value="UniProtKB-KW"/>
</dbReference>
<evidence type="ECO:0000256" key="2">
    <source>
        <dbReference type="SAM" id="MobiDB-lite"/>
    </source>
</evidence>
<comment type="caution">
    <text evidence="4">The sequence shown here is derived from an EMBL/GenBank/DDBJ whole genome shotgun (WGS) entry which is preliminary data.</text>
</comment>
<feature type="non-terminal residue" evidence="4">
    <location>
        <position position="275"/>
    </location>
</feature>
<proteinExistence type="inferred from homology"/>
<feature type="non-terminal residue" evidence="4">
    <location>
        <position position="1"/>
    </location>
</feature>
<protein>
    <submittedName>
        <fullName evidence="4">Lysine-specific histone demethylase-like protein</fullName>
    </submittedName>
</protein>
<evidence type="ECO:0000313" key="5">
    <source>
        <dbReference type="Proteomes" id="UP000265520"/>
    </source>
</evidence>
<dbReference type="EMBL" id="LXQA010069599">
    <property type="protein sequence ID" value="MCI08603.1"/>
    <property type="molecule type" value="Genomic_DNA"/>
</dbReference>
<reference evidence="4 5" key="1">
    <citation type="journal article" date="2018" name="Front. Plant Sci.">
        <title>Red Clover (Trifolium pratense) and Zigzag Clover (T. medium) - A Picture of Genomic Similarities and Differences.</title>
        <authorList>
            <person name="Dluhosova J."/>
            <person name="Istvanek J."/>
            <person name="Nedelnik J."/>
            <person name="Repkova J."/>
        </authorList>
    </citation>
    <scope>NUCLEOTIDE SEQUENCE [LARGE SCALE GENOMIC DNA]</scope>
    <source>
        <strain evidence="5">cv. 10/8</strain>
        <tissue evidence="4">Leaf</tissue>
    </source>
</reference>
<dbReference type="PANTHER" id="PTHR10742:SF410">
    <property type="entry name" value="LYSINE-SPECIFIC HISTONE DEMETHYLASE 2"/>
    <property type="match status" value="1"/>
</dbReference>
<evidence type="ECO:0000259" key="3">
    <source>
        <dbReference type="Pfam" id="PF01593"/>
    </source>
</evidence>
<dbReference type="GO" id="GO:0016491">
    <property type="term" value="F:oxidoreductase activity"/>
    <property type="evidence" value="ECO:0007669"/>
    <property type="project" value="InterPro"/>
</dbReference>
<keyword evidence="4" id="KW-0808">Transferase</keyword>